<dbReference type="SMART" id="SM00332">
    <property type="entry name" value="PP2Cc"/>
    <property type="match status" value="1"/>
</dbReference>
<dbReference type="InterPro" id="IPR036457">
    <property type="entry name" value="PPM-type-like_dom_sf"/>
</dbReference>
<evidence type="ECO:0000259" key="3">
    <source>
        <dbReference type="PROSITE" id="PS51746"/>
    </source>
</evidence>
<dbReference type="SUPFAM" id="SSF81606">
    <property type="entry name" value="PP2C-like"/>
    <property type="match status" value="1"/>
</dbReference>
<feature type="transmembrane region" description="Helical" evidence="2">
    <location>
        <begin position="34"/>
        <end position="57"/>
    </location>
</feature>
<keyword evidence="5" id="KW-1185">Reference proteome</keyword>
<dbReference type="AlphaFoldDB" id="A0A1B7NRJ8"/>
<comment type="caution">
    <text evidence="4">The sequence shown here is derived from an EMBL/GenBank/DDBJ whole genome shotgun (WGS) entry which is preliminary data.</text>
</comment>
<organism evidence="4 5">
    <name type="scientific">Emergomyces africanus</name>
    <dbReference type="NCBI Taxonomy" id="1955775"/>
    <lineage>
        <taxon>Eukaryota</taxon>
        <taxon>Fungi</taxon>
        <taxon>Dikarya</taxon>
        <taxon>Ascomycota</taxon>
        <taxon>Pezizomycotina</taxon>
        <taxon>Eurotiomycetes</taxon>
        <taxon>Eurotiomycetidae</taxon>
        <taxon>Onygenales</taxon>
        <taxon>Ajellomycetaceae</taxon>
        <taxon>Emergomyces</taxon>
    </lineage>
</organism>
<feature type="compositionally biased region" description="Polar residues" evidence="1">
    <location>
        <begin position="557"/>
        <end position="570"/>
    </location>
</feature>
<dbReference type="OrthoDB" id="25675at2759"/>
<protein>
    <recommendedName>
        <fullName evidence="3">PPM-type phosphatase domain-containing protein</fullName>
    </recommendedName>
</protein>
<feature type="domain" description="PPM-type phosphatase" evidence="3">
    <location>
        <begin position="576"/>
        <end position="850"/>
    </location>
</feature>
<proteinExistence type="predicted"/>
<evidence type="ECO:0000313" key="4">
    <source>
        <dbReference type="EMBL" id="OAX79401.1"/>
    </source>
</evidence>
<dbReference type="InterPro" id="IPR039123">
    <property type="entry name" value="PPTC7"/>
</dbReference>
<accession>A0A1B7NRJ8</accession>
<dbReference type="InterPro" id="IPR001932">
    <property type="entry name" value="PPM-type_phosphatase-like_dom"/>
</dbReference>
<keyword evidence="2" id="KW-0472">Membrane</keyword>
<reference evidence="4 5" key="1">
    <citation type="submission" date="2015-07" db="EMBL/GenBank/DDBJ databases">
        <title>Emmonsia species relationships and genome sequence.</title>
        <authorList>
            <person name="Cuomo C.A."/>
            <person name="Schwartz I.S."/>
            <person name="Kenyon C."/>
            <person name="de Hoog G.S."/>
            <person name="Govender N.P."/>
            <person name="Botha A."/>
            <person name="Moreno L."/>
            <person name="de Vries M."/>
            <person name="Munoz J.F."/>
            <person name="Stielow J.B."/>
        </authorList>
    </citation>
    <scope>NUCLEOTIDE SEQUENCE [LARGE SCALE GENOMIC DNA]</scope>
    <source>
        <strain evidence="4 5">CBS 136260</strain>
    </source>
</reference>
<dbReference type="EMBL" id="LGUA01001035">
    <property type="protein sequence ID" value="OAX79401.1"/>
    <property type="molecule type" value="Genomic_DNA"/>
</dbReference>
<dbReference type="Gene3D" id="3.60.40.10">
    <property type="entry name" value="PPM-type phosphatase domain"/>
    <property type="match status" value="1"/>
</dbReference>
<feature type="region of interest" description="Disordered" evidence="1">
    <location>
        <begin position="250"/>
        <end position="274"/>
    </location>
</feature>
<gene>
    <name evidence="4" type="ORF">ACJ72_06278</name>
</gene>
<dbReference type="PANTHER" id="PTHR12320">
    <property type="entry name" value="PROTEIN PHOSPHATASE 2C"/>
    <property type="match status" value="1"/>
</dbReference>
<sequence>MQKPKPAHQTPAMHPDPSQYRDLLQQANERRDRIIALSSKIYGVAKFVFIILMAYGVELDNTPSGIKFHIERAEDQMAQECTTQLLQIIEDLFYALYARLNVEISNAQLPGSFQLDIYGKTTTLTRQSSFLAASAAGQYLPGPDHINMIFQACKRLLMSEDLCGILDQEIICMHQATYVQHAVEAYVANNKNRGHCHPADVSEYRRHVEMVVLDSNSPFVRQWVGLNPIFKHSPGMVLATLSEKYLRRENSVSSSSTTSSSSSATLSKHRLLPERRRTEANREAAYAMLNGISVGEHRRIEGKRALRQYVRDQLCICFGYCSCARKCTLKSTRACPCSARMSVICDQQPAMNPRENFSNRCAQLGCALFAGLCSVKKGMEMSFFEVYMEVKAVSEVFHQEVMAYREIMGKMLGLFLSKAQLRSSSNNPSLLFIPINIINNIPFSFPRCTDRPLPPTRPRREKITSSYAGMVLNLLALKRSSSSSIPSSIFPSRRQTTCLFRRGLVNYRATAPTYGVATPLPETLPPPLANFPFHFETGYALCPKRASRPFPPPFVSKPSTSFSDPLTTHFRSQDKRPSVNGDLIRGLTNGDDAILVAENYLAVNDGVGAWATKPQGHAALWSRLILHFWALEVERNVNEDSPPDPVAHLQRAYEQTVEATSFPNEWLGTTTSTTAVLHHRINSGSPVPILYVTTLGDCQLLVIRPSEQRVIFKTEGQWHWFDCPMQLGTNSIDTPRETALSAEVELQEKDLVLAVSDGVVDNLWEHEVLKVVLDSLDEWDSGKSDDDMFVGRSSDGGGGMVYAARKLLQAAKVIAQDPFAESPYMEKAIEEGLAIEGGKMDDISVVIGRCMKRNN</sequence>
<keyword evidence="2" id="KW-1133">Transmembrane helix</keyword>
<evidence type="ECO:0000256" key="2">
    <source>
        <dbReference type="SAM" id="Phobius"/>
    </source>
</evidence>
<dbReference type="FunFam" id="3.60.40.10:FF:000118">
    <property type="entry name" value="Phosphatase 2C-like domain-containing protein"/>
    <property type="match status" value="1"/>
</dbReference>
<feature type="region of interest" description="Disordered" evidence="1">
    <location>
        <begin position="557"/>
        <end position="577"/>
    </location>
</feature>
<evidence type="ECO:0000313" key="5">
    <source>
        <dbReference type="Proteomes" id="UP000091918"/>
    </source>
</evidence>
<dbReference type="PANTHER" id="PTHR12320:SF24">
    <property type="entry name" value="PROTEIN PHOSPHATASE"/>
    <property type="match status" value="1"/>
</dbReference>
<evidence type="ECO:0000256" key="1">
    <source>
        <dbReference type="SAM" id="MobiDB-lite"/>
    </source>
</evidence>
<feature type="compositionally biased region" description="Low complexity" evidence="1">
    <location>
        <begin position="251"/>
        <end position="266"/>
    </location>
</feature>
<dbReference type="PROSITE" id="PS51746">
    <property type="entry name" value="PPM_2"/>
    <property type="match status" value="1"/>
</dbReference>
<name>A0A1B7NRJ8_9EURO</name>
<dbReference type="GO" id="GO:0004722">
    <property type="term" value="F:protein serine/threonine phosphatase activity"/>
    <property type="evidence" value="ECO:0007669"/>
    <property type="project" value="TreeGrafter"/>
</dbReference>
<dbReference type="Proteomes" id="UP000091918">
    <property type="component" value="Unassembled WGS sequence"/>
</dbReference>
<dbReference type="STRING" id="1658172.A0A1B7NRJ8"/>
<keyword evidence="2" id="KW-0812">Transmembrane</keyword>